<keyword evidence="3" id="KW-1185">Reference proteome</keyword>
<name>A0A8J7YZA3_9CYAN</name>
<evidence type="ECO:0000256" key="1">
    <source>
        <dbReference type="SAM" id="MobiDB-lite"/>
    </source>
</evidence>
<dbReference type="EMBL" id="WVIE01000005">
    <property type="protein sequence ID" value="NDJ16794.1"/>
    <property type="molecule type" value="Genomic_DNA"/>
</dbReference>
<dbReference type="RefSeq" id="WP_238393103.1">
    <property type="nucleotide sequence ID" value="NZ_WVIE01000005.1"/>
</dbReference>
<protein>
    <submittedName>
        <fullName evidence="2">Uncharacterized protein</fullName>
    </submittedName>
</protein>
<evidence type="ECO:0000313" key="3">
    <source>
        <dbReference type="Proteomes" id="UP000646053"/>
    </source>
</evidence>
<proteinExistence type="predicted"/>
<sequence length="72" mass="8234">MVEQIRIDHSVIPFMMPKFHLGQKVQADGDIGHIIGLKRDKYAWSYCVVEGAQPTDDSGEEWHEEHKLSAVE</sequence>
<reference evidence="2" key="1">
    <citation type="submission" date="2019-12" db="EMBL/GenBank/DDBJ databases">
        <title>High-Quality draft genome sequences of three cyanobacteria isolated from the limestone walls of the Old Cathedral of Coimbra.</title>
        <authorList>
            <person name="Tiago I."/>
            <person name="Soares F."/>
            <person name="Portugal A."/>
        </authorList>
    </citation>
    <scope>NUCLEOTIDE SEQUENCE</scope>
    <source>
        <strain evidence="2">A</strain>
    </source>
</reference>
<accession>A0A8J7YZA3</accession>
<comment type="caution">
    <text evidence="2">The sequence shown here is derived from an EMBL/GenBank/DDBJ whole genome shotgun (WGS) entry which is preliminary data.</text>
</comment>
<gene>
    <name evidence="2" type="ORF">GS601_05730</name>
</gene>
<dbReference type="AlphaFoldDB" id="A0A8J7YZA3"/>
<organism evidence="2 3">
    <name type="scientific">Myxacorys almedinensis A</name>
    <dbReference type="NCBI Taxonomy" id="2690445"/>
    <lineage>
        <taxon>Bacteria</taxon>
        <taxon>Bacillati</taxon>
        <taxon>Cyanobacteriota</taxon>
        <taxon>Cyanophyceae</taxon>
        <taxon>Leptolyngbyales</taxon>
        <taxon>Leptolyngbyaceae</taxon>
        <taxon>Myxacorys</taxon>
        <taxon>Myxacorys almedinensis</taxon>
    </lineage>
</organism>
<feature type="region of interest" description="Disordered" evidence="1">
    <location>
        <begin position="53"/>
        <end position="72"/>
    </location>
</feature>
<evidence type="ECO:0000313" key="2">
    <source>
        <dbReference type="EMBL" id="NDJ16794.1"/>
    </source>
</evidence>
<feature type="compositionally biased region" description="Basic and acidic residues" evidence="1">
    <location>
        <begin position="60"/>
        <end position="72"/>
    </location>
</feature>
<dbReference type="Proteomes" id="UP000646053">
    <property type="component" value="Unassembled WGS sequence"/>
</dbReference>